<sequence length="126" mass="14471">MPLTWRHEHTRIWHTHHARPRSGSRPTIHTRRATTSVHRSAAPKPSVRTPLPFFAGDSNSVLGDCHLESRVVVELKLRNYATHARSHRLLPRYPSIRCHHARHIALHTHSHHRAHAHSHSSIPGTM</sequence>
<evidence type="ECO:0000313" key="2">
    <source>
        <dbReference type="EMBL" id="KIO07067.1"/>
    </source>
</evidence>
<dbReference type="InParanoid" id="A0A0C3KBP4"/>
<accession>A0A0C3KBP4</accession>
<organism evidence="2 3">
    <name type="scientific">Pisolithus tinctorius Marx 270</name>
    <dbReference type="NCBI Taxonomy" id="870435"/>
    <lineage>
        <taxon>Eukaryota</taxon>
        <taxon>Fungi</taxon>
        <taxon>Dikarya</taxon>
        <taxon>Basidiomycota</taxon>
        <taxon>Agaricomycotina</taxon>
        <taxon>Agaricomycetes</taxon>
        <taxon>Agaricomycetidae</taxon>
        <taxon>Boletales</taxon>
        <taxon>Sclerodermatineae</taxon>
        <taxon>Pisolithaceae</taxon>
        <taxon>Pisolithus</taxon>
    </lineage>
</organism>
<proteinExistence type="predicted"/>
<reference evidence="3" key="2">
    <citation type="submission" date="2015-01" db="EMBL/GenBank/DDBJ databases">
        <title>Evolutionary Origins and Diversification of the Mycorrhizal Mutualists.</title>
        <authorList>
            <consortium name="DOE Joint Genome Institute"/>
            <consortium name="Mycorrhizal Genomics Consortium"/>
            <person name="Kohler A."/>
            <person name="Kuo A."/>
            <person name="Nagy L.G."/>
            <person name="Floudas D."/>
            <person name="Copeland A."/>
            <person name="Barry K.W."/>
            <person name="Cichocki N."/>
            <person name="Veneault-Fourrey C."/>
            <person name="LaButti K."/>
            <person name="Lindquist E.A."/>
            <person name="Lipzen A."/>
            <person name="Lundell T."/>
            <person name="Morin E."/>
            <person name="Murat C."/>
            <person name="Riley R."/>
            <person name="Ohm R."/>
            <person name="Sun H."/>
            <person name="Tunlid A."/>
            <person name="Henrissat B."/>
            <person name="Grigoriev I.V."/>
            <person name="Hibbett D.S."/>
            <person name="Martin F."/>
        </authorList>
    </citation>
    <scope>NUCLEOTIDE SEQUENCE [LARGE SCALE GENOMIC DNA]</scope>
    <source>
        <strain evidence="3">Marx 270</strain>
    </source>
</reference>
<dbReference type="Proteomes" id="UP000054217">
    <property type="component" value="Unassembled WGS sequence"/>
</dbReference>
<feature type="region of interest" description="Disordered" evidence="1">
    <location>
        <begin position="1"/>
        <end position="46"/>
    </location>
</feature>
<protein>
    <submittedName>
        <fullName evidence="2">Uncharacterized protein</fullName>
    </submittedName>
</protein>
<dbReference type="AlphaFoldDB" id="A0A0C3KBP4"/>
<keyword evidence="3" id="KW-1185">Reference proteome</keyword>
<dbReference type="EMBL" id="KN831961">
    <property type="protein sequence ID" value="KIO07067.1"/>
    <property type="molecule type" value="Genomic_DNA"/>
</dbReference>
<evidence type="ECO:0000313" key="3">
    <source>
        <dbReference type="Proteomes" id="UP000054217"/>
    </source>
</evidence>
<name>A0A0C3KBP4_PISTI</name>
<reference evidence="2 3" key="1">
    <citation type="submission" date="2014-04" db="EMBL/GenBank/DDBJ databases">
        <authorList>
            <consortium name="DOE Joint Genome Institute"/>
            <person name="Kuo A."/>
            <person name="Kohler A."/>
            <person name="Costa M.D."/>
            <person name="Nagy L.G."/>
            <person name="Floudas D."/>
            <person name="Copeland A."/>
            <person name="Barry K.W."/>
            <person name="Cichocki N."/>
            <person name="Veneault-Fourrey C."/>
            <person name="LaButti K."/>
            <person name="Lindquist E.A."/>
            <person name="Lipzen A."/>
            <person name="Lundell T."/>
            <person name="Morin E."/>
            <person name="Murat C."/>
            <person name="Sun H."/>
            <person name="Tunlid A."/>
            <person name="Henrissat B."/>
            <person name="Grigoriev I.V."/>
            <person name="Hibbett D.S."/>
            <person name="Martin F."/>
            <person name="Nordberg H.P."/>
            <person name="Cantor M.N."/>
            <person name="Hua S.X."/>
        </authorList>
    </citation>
    <scope>NUCLEOTIDE SEQUENCE [LARGE SCALE GENOMIC DNA]</scope>
    <source>
        <strain evidence="2 3">Marx 270</strain>
    </source>
</reference>
<feature type="compositionally biased region" description="Basic residues" evidence="1">
    <location>
        <begin position="12"/>
        <end position="32"/>
    </location>
</feature>
<dbReference type="HOGENOM" id="CLU_1982465_0_0_1"/>
<feature type="compositionally biased region" description="Basic and acidic residues" evidence="1">
    <location>
        <begin position="1"/>
        <end position="11"/>
    </location>
</feature>
<evidence type="ECO:0000256" key="1">
    <source>
        <dbReference type="SAM" id="MobiDB-lite"/>
    </source>
</evidence>
<gene>
    <name evidence="2" type="ORF">M404DRAFT_427525</name>
</gene>